<keyword evidence="1" id="KW-1133">Transmembrane helix</keyword>
<keyword evidence="1" id="KW-0472">Membrane</keyword>
<dbReference type="AlphaFoldDB" id="A0A830FS13"/>
<name>A0A830FS13_HALAR</name>
<protein>
    <submittedName>
        <fullName evidence="2">Uncharacterized protein</fullName>
    </submittedName>
</protein>
<reference evidence="2" key="1">
    <citation type="journal article" date="2014" name="Int. J. Syst. Evol. Microbiol.">
        <title>Complete genome sequence of Corynebacterium casei LMG S-19264T (=DSM 44701T), isolated from a smear-ripened cheese.</title>
        <authorList>
            <consortium name="US DOE Joint Genome Institute (JGI-PGF)"/>
            <person name="Walter F."/>
            <person name="Albersmeier A."/>
            <person name="Kalinowski J."/>
            <person name="Ruckert C."/>
        </authorList>
    </citation>
    <scope>NUCLEOTIDE SEQUENCE</scope>
    <source>
        <strain evidence="2">JCM 15759</strain>
    </source>
</reference>
<sequence>MQLSHLFAAFALLAGTVIVAGAGTLALDAAYSDTQSRYAESASGDTTDELEVGLDLSSTLSQLLPLLAYTAVPLGVIGMLLAVGWATISSPRGGMMR</sequence>
<feature type="transmembrane region" description="Helical" evidence="1">
    <location>
        <begin position="66"/>
        <end position="88"/>
    </location>
</feature>
<dbReference type="RefSeq" id="WP_188854100.1">
    <property type="nucleotide sequence ID" value="NZ_BMON01000010.1"/>
</dbReference>
<organism evidence="2 3">
    <name type="scientific">Haloarcula argentinensis</name>
    <dbReference type="NCBI Taxonomy" id="43776"/>
    <lineage>
        <taxon>Archaea</taxon>
        <taxon>Methanobacteriati</taxon>
        <taxon>Methanobacteriota</taxon>
        <taxon>Stenosarchaea group</taxon>
        <taxon>Halobacteria</taxon>
        <taxon>Halobacteriales</taxon>
        <taxon>Haloarculaceae</taxon>
        <taxon>Haloarcula</taxon>
    </lineage>
</organism>
<accession>A0A830FS13</accession>
<dbReference type="EMBL" id="BMON01000010">
    <property type="protein sequence ID" value="GGM52512.1"/>
    <property type="molecule type" value="Genomic_DNA"/>
</dbReference>
<gene>
    <name evidence="2" type="ORF">GCM10009006_37030</name>
</gene>
<proteinExistence type="predicted"/>
<reference evidence="2" key="2">
    <citation type="submission" date="2020-09" db="EMBL/GenBank/DDBJ databases">
        <authorList>
            <person name="Sun Q."/>
            <person name="Ohkuma M."/>
        </authorList>
    </citation>
    <scope>NUCLEOTIDE SEQUENCE</scope>
    <source>
        <strain evidence="2">JCM 15759</strain>
    </source>
</reference>
<evidence type="ECO:0000256" key="1">
    <source>
        <dbReference type="SAM" id="Phobius"/>
    </source>
</evidence>
<evidence type="ECO:0000313" key="2">
    <source>
        <dbReference type="EMBL" id="GGM52512.1"/>
    </source>
</evidence>
<keyword evidence="1" id="KW-0812">Transmembrane</keyword>
<comment type="caution">
    <text evidence="2">The sequence shown here is derived from an EMBL/GenBank/DDBJ whole genome shotgun (WGS) entry which is preliminary data.</text>
</comment>
<evidence type="ECO:0000313" key="3">
    <source>
        <dbReference type="Proteomes" id="UP000656367"/>
    </source>
</evidence>
<dbReference type="Proteomes" id="UP000656367">
    <property type="component" value="Unassembled WGS sequence"/>
</dbReference>